<evidence type="ECO:0000256" key="1">
    <source>
        <dbReference type="ARBA" id="ARBA00022801"/>
    </source>
</evidence>
<protein>
    <submittedName>
        <fullName evidence="4">Esterase/lipase</fullName>
    </submittedName>
</protein>
<dbReference type="EMBL" id="AYXG01000081">
    <property type="protein sequence ID" value="EWC62403.1"/>
    <property type="molecule type" value="Genomic_DNA"/>
</dbReference>
<accession>W7IPS3</accession>
<name>W7IPS3_9PSEU</name>
<dbReference type="AlphaFoldDB" id="W7IPS3"/>
<dbReference type="Gene3D" id="3.40.50.1820">
    <property type="entry name" value="alpha/beta hydrolase"/>
    <property type="match status" value="1"/>
</dbReference>
<dbReference type="InterPro" id="IPR006311">
    <property type="entry name" value="TAT_signal"/>
</dbReference>
<dbReference type="PROSITE" id="PS51318">
    <property type="entry name" value="TAT"/>
    <property type="match status" value="1"/>
</dbReference>
<organism evidence="4 5">
    <name type="scientific">Actinokineospora spheciospongiae</name>
    <dbReference type="NCBI Taxonomy" id="909613"/>
    <lineage>
        <taxon>Bacteria</taxon>
        <taxon>Bacillati</taxon>
        <taxon>Actinomycetota</taxon>
        <taxon>Actinomycetes</taxon>
        <taxon>Pseudonocardiales</taxon>
        <taxon>Pseudonocardiaceae</taxon>
        <taxon>Actinokineospora</taxon>
    </lineage>
</organism>
<keyword evidence="1" id="KW-0378">Hydrolase</keyword>
<dbReference type="GO" id="GO:0016787">
    <property type="term" value="F:hydrolase activity"/>
    <property type="evidence" value="ECO:0007669"/>
    <property type="project" value="UniProtKB-KW"/>
</dbReference>
<gene>
    <name evidence="4" type="ORF">UO65_2390</name>
</gene>
<dbReference type="STRING" id="909613.UO65_2390"/>
<dbReference type="SUPFAM" id="SSF53474">
    <property type="entry name" value="alpha/beta-Hydrolases"/>
    <property type="match status" value="1"/>
</dbReference>
<dbReference type="InterPro" id="IPR013094">
    <property type="entry name" value="AB_hydrolase_3"/>
</dbReference>
<dbReference type="PANTHER" id="PTHR48081">
    <property type="entry name" value="AB HYDROLASE SUPERFAMILY PROTEIN C4A8.06C"/>
    <property type="match status" value="1"/>
</dbReference>
<feature type="region of interest" description="Disordered" evidence="2">
    <location>
        <begin position="63"/>
        <end position="86"/>
    </location>
</feature>
<dbReference type="RefSeq" id="WP_035281601.1">
    <property type="nucleotide sequence ID" value="NZ_AYXG01000081.1"/>
</dbReference>
<feature type="domain" description="Alpha/beta hydrolase fold-3" evidence="3">
    <location>
        <begin position="104"/>
        <end position="309"/>
    </location>
</feature>
<dbReference type="InterPro" id="IPR029058">
    <property type="entry name" value="AB_hydrolase_fold"/>
</dbReference>
<dbReference type="eggNOG" id="COG0657">
    <property type="taxonomic scope" value="Bacteria"/>
</dbReference>
<dbReference type="PATRIC" id="fig|909613.9.peg.2396"/>
<evidence type="ECO:0000313" key="4">
    <source>
        <dbReference type="EMBL" id="EWC62403.1"/>
    </source>
</evidence>
<sequence>MSSTPRRVLAGLAAIGAGFAAKGLLARHRAVADVAPELRQWTLYLPLSLNSVTLAVFRKQSVPRPRPHPGVRTEQRTVPAGGGVPAVGVSVHRKEGGRRPGGVVVWIHGGGMVLGSAAASDAWCARLAGELDVLVVNVDYRLAPEHPYPAALDDCYRVLRWVHDNAAELGVDPDRVAVSGKSAGAGLAAALAQRAYDTGVPVRFQALVYPMLDDRTVLRTDHGNRGAFVWTPAANRFGWTAYLGHPPRVDDDRPYAAPARRTDLTGLPPAWIGVGDLDLFHDEDVDYAHRLRAAGVPCALHVEPGMYHGADGQVAEEVPSMAAFRERLVDALRTALEQ</sequence>
<dbReference type="OrthoDB" id="3206739at2"/>
<evidence type="ECO:0000256" key="2">
    <source>
        <dbReference type="SAM" id="MobiDB-lite"/>
    </source>
</evidence>
<dbReference type="Pfam" id="PF07859">
    <property type="entry name" value="Abhydrolase_3"/>
    <property type="match status" value="1"/>
</dbReference>
<dbReference type="Proteomes" id="UP000019277">
    <property type="component" value="Unassembled WGS sequence"/>
</dbReference>
<evidence type="ECO:0000259" key="3">
    <source>
        <dbReference type="Pfam" id="PF07859"/>
    </source>
</evidence>
<proteinExistence type="predicted"/>
<dbReference type="InterPro" id="IPR050300">
    <property type="entry name" value="GDXG_lipolytic_enzyme"/>
</dbReference>
<reference evidence="4 5" key="1">
    <citation type="journal article" date="2014" name="Genome Announc.">
        <title>Draft Genome Sequence of the Antitrypanosomally Active Sponge-Associated Bacterium Actinokineospora sp. Strain EG49.</title>
        <authorList>
            <person name="Harjes J."/>
            <person name="Ryu T."/>
            <person name="Abdelmohsen U.R."/>
            <person name="Moitinho-Silva L."/>
            <person name="Horn H."/>
            <person name="Ravasi T."/>
            <person name="Hentschel U."/>
        </authorList>
    </citation>
    <scope>NUCLEOTIDE SEQUENCE [LARGE SCALE GENOMIC DNA]</scope>
    <source>
        <strain evidence="4 5">EG49</strain>
    </source>
</reference>
<comment type="caution">
    <text evidence="4">The sequence shown here is derived from an EMBL/GenBank/DDBJ whole genome shotgun (WGS) entry which is preliminary data.</text>
</comment>
<keyword evidence="5" id="KW-1185">Reference proteome</keyword>
<dbReference type="PANTHER" id="PTHR48081:SF8">
    <property type="entry name" value="ALPHA_BETA HYDROLASE FOLD-3 DOMAIN-CONTAINING PROTEIN-RELATED"/>
    <property type="match status" value="1"/>
</dbReference>
<evidence type="ECO:0000313" key="5">
    <source>
        <dbReference type="Proteomes" id="UP000019277"/>
    </source>
</evidence>